<organism evidence="2 3">
    <name type="scientific">Mytilus coruscus</name>
    <name type="common">Sea mussel</name>
    <dbReference type="NCBI Taxonomy" id="42192"/>
    <lineage>
        <taxon>Eukaryota</taxon>
        <taxon>Metazoa</taxon>
        <taxon>Spiralia</taxon>
        <taxon>Lophotrochozoa</taxon>
        <taxon>Mollusca</taxon>
        <taxon>Bivalvia</taxon>
        <taxon>Autobranchia</taxon>
        <taxon>Pteriomorphia</taxon>
        <taxon>Mytilida</taxon>
        <taxon>Mytiloidea</taxon>
        <taxon>Mytilidae</taxon>
        <taxon>Mytilinae</taxon>
        <taxon>Mytilus</taxon>
    </lineage>
</organism>
<keyword evidence="3" id="KW-1185">Reference proteome</keyword>
<dbReference type="Proteomes" id="UP000507470">
    <property type="component" value="Unassembled WGS sequence"/>
</dbReference>
<dbReference type="InterPro" id="IPR011029">
    <property type="entry name" value="DEATH-like_dom_sf"/>
</dbReference>
<name>A0A6J8CAM0_MYTCO</name>
<feature type="region of interest" description="Disordered" evidence="1">
    <location>
        <begin position="68"/>
        <end position="92"/>
    </location>
</feature>
<dbReference type="EMBL" id="CACVKT020005201">
    <property type="protein sequence ID" value="CAC5393448.1"/>
    <property type="molecule type" value="Genomic_DNA"/>
</dbReference>
<feature type="compositionally biased region" description="Basic and acidic residues" evidence="1">
    <location>
        <begin position="71"/>
        <end position="85"/>
    </location>
</feature>
<dbReference type="Gene3D" id="1.10.533.10">
    <property type="entry name" value="Death Domain, Fas"/>
    <property type="match status" value="1"/>
</dbReference>
<dbReference type="AlphaFoldDB" id="A0A6J8CAM0"/>
<sequence length="205" mass="23743">MPRFSSRKRLDMTFLPNSTENFTRFVVEIKPKMDQDVYGILLLTKDQEFLDEIVYNTLLNKEYANASLSRKNTDRQRTQRSDQRTSTKGKSFIDRQPTLPVRQFSEDDFLTEKGVMAIAKLLNADKMFETVLHLDMKQVQYDQICEKFPSSNRQAFTLLKTALDQLKKNKVDKLTSALESAEEGGLAESIRQIFEEQGDLSKVQK</sequence>
<evidence type="ECO:0000313" key="3">
    <source>
        <dbReference type="Proteomes" id="UP000507470"/>
    </source>
</evidence>
<evidence type="ECO:0000256" key="1">
    <source>
        <dbReference type="SAM" id="MobiDB-lite"/>
    </source>
</evidence>
<gene>
    <name evidence="2" type="ORF">MCOR_28313</name>
</gene>
<dbReference type="SUPFAM" id="SSF47986">
    <property type="entry name" value="DEATH domain"/>
    <property type="match status" value="1"/>
</dbReference>
<evidence type="ECO:0000313" key="2">
    <source>
        <dbReference type="EMBL" id="CAC5393448.1"/>
    </source>
</evidence>
<protein>
    <submittedName>
        <fullName evidence="2">Uncharacterized protein</fullName>
    </submittedName>
</protein>
<accession>A0A6J8CAM0</accession>
<proteinExistence type="predicted"/>
<reference evidence="2 3" key="1">
    <citation type="submission" date="2020-06" db="EMBL/GenBank/DDBJ databases">
        <authorList>
            <person name="Li R."/>
            <person name="Bekaert M."/>
        </authorList>
    </citation>
    <scope>NUCLEOTIDE SEQUENCE [LARGE SCALE GENOMIC DNA]</scope>
    <source>
        <strain evidence="3">wild</strain>
    </source>
</reference>